<gene>
    <name evidence="8" type="ORF">HF896_12095</name>
</gene>
<dbReference type="PANTHER" id="PTHR43413:SF1">
    <property type="entry name" value="SIROHEME DECARBOXYLASE NIRL SUBUNIT"/>
    <property type="match status" value="1"/>
</dbReference>
<dbReference type="Proteomes" id="UP000500755">
    <property type="component" value="Chromosome"/>
</dbReference>
<evidence type="ECO:0000256" key="5">
    <source>
        <dbReference type="ARBA" id="ARBA00048470"/>
    </source>
</evidence>
<keyword evidence="1" id="KW-0456">Lyase</keyword>
<reference evidence="8 9" key="1">
    <citation type="submission" date="2020-05" db="EMBL/GenBank/DDBJ databases">
        <title>Complete genome sequence of Alicycliphilus denitrificans DP3.</title>
        <authorList>
            <person name="Chen X."/>
        </authorList>
    </citation>
    <scope>NUCLEOTIDE SEQUENCE [LARGE SCALE GENOMIC DNA]</scope>
    <source>
        <strain evidence="8 9">DP3</strain>
    </source>
</reference>
<feature type="domain" description="Siroheme decarboxylase AsnC-like ligand binding" evidence="6">
    <location>
        <begin position="69"/>
        <end position="142"/>
    </location>
</feature>
<dbReference type="InterPro" id="IPR053953">
    <property type="entry name" value="NirdL-like_HTH"/>
</dbReference>
<proteinExistence type="inferred from homology"/>
<dbReference type="Pfam" id="PF22451">
    <property type="entry name" value="NirdL-like_HTH"/>
    <property type="match status" value="3"/>
</dbReference>
<feature type="domain" description="Siroheme decarboxylase AsnC-like ligand binding" evidence="6">
    <location>
        <begin position="407"/>
        <end position="472"/>
    </location>
</feature>
<feature type="domain" description="Siroheme decarboxylase AsnC-like ligand binding" evidence="6">
    <location>
        <begin position="229"/>
        <end position="315"/>
    </location>
</feature>
<organism evidence="8 9">
    <name type="scientific">Alicycliphilus denitrificans</name>
    <dbReference type="NCBI Taxonomy" id="179636"/>
    <lineage>
        <taxon>Bacteria</taxon>
        <taxon>Pseudomonadati</taxon>
        <taxon>Pseudomonadota</taxon>
        <taxon>Betaproteobacteria</taxon>
        <taxon>Burkholderiales</taxon>
        <taxon>Comamonadaceae</taxon>
        <taxon>Alicycliphilus</taxon>
    </lineage>
</organism>
<dbReference type="Gene3D" id="1.10.10.10">
    <property type="entry name" value="Winged helix-like DNA-binding domain superfamily/Winged helix DNA-binding domain"/>
    <property type="match status" value="1"/>
</dbReference>
<sequence length="500" mass="55749">MHTAQHHLDLALLNPWQRGFPLCREPFAVIGERLCMDAEDVLSRYQRLQRQGSLSRIGAVFAPGAGGASLLAAMAVPPERLEAVAAIVSSHAGVNHNYEREHTTNLWFVATGPDAAQVEELLRGIEMDTGLPVQRLPMLRPYRIDTGFDLRASQSPSSGATHWAQTPLQAHDQPLAALAERGLPLVQRPYDHWAEQLQQPVEAVLHTLQRWLDERTVSRFGVVVRHHELGFTANAMTVFDVPKGEVDACGEALARVPGVTLAYQRARTRDWPYNLYCMVHGRDRDSVRATVARAVAQAGLADKPQAMLFSLRRFKQTGARRFTPPAMPRTLPIHQKERCMLTPEDARLIDHLHGGFPLVDRPFAAVGEQLGWSEERVIERLHQLLAQGVLTRFGPLFQIERAGGQFVLAALAVPEERFDVVNAVVNSFPEVAHNYRRTHRLNMWFVVAAESPALAQDAIARIQDAVGLEVFAFPKEEEYFVELRLPALPQTGERHGAGCL</sequence>
<protein>
    <recommendedName>
        <fullName evidence="4">siroheme decarboxylase</fullName>
        <ecNumber evidence="4">4.1.1.111</ecNumber>
    </recommendedName>
</protein>
<accession>A0A858ZTP0</accession>
<feature type="domain" description="Siroheme decarboxylase NirL-like HTH" evidence="7">
    <location>
        <begin position="345"/>
        <end position="390"/>
    </location>
</feature>
<dbReference type="EC" id="4.1.1.111" evidence="4"/>
<dbReference type="GO" id="GO:0016829">
    <property type="term" value="F:lyase activity"/>
    <property type="evidence" value="ECO:0007669"/>
    <property type="project" value="UniProtKB-KW"/>
</dbReference>
<dbReference type="Pfam" id="PF17805">
    <property type="entry name" value="AsnC_trans_reg2"/>
    <property type="match status" value="3"/>
</dbReference>
<feature type="domain" description="Siroheme decarboxylase NirL-like HTH" evidence="7">
    <location>
        <begin position="10"/>
        <end position="52"/>
    </location>
</feature>
<evidence type="ECO:0000313" key="8">
    <source>
        <dbReference type="EMBL" id="QKD44320.1"/>
    </source>
</evidence>
<evidence type="ECO:0000256" key="2">
    <source>
        <dbReference type="ARBA" id="ARBA00023444"/>
    </source>
</evidence>
<evidence type="ECO:0000313" key="9">
    <source>
        <dbReference type="Proteomes" id="UP000500755"/>
    </source>
</evidence>
<name>A0A858ZTP0_9BURK</name>
<dbReference type="PANTHER" id="PTHR43413">
    <property type="entry name" value="TRANSCRIPTIONAL REGULATOR, ASNC FAMILY"/>
    <property type="match status" value="1"/>
</dbReference>
<comment type="pathway">
    <text evidence="2">Porphyrin-containing compound metabolism.</text>
</comment>
<dbReference type="InterPro" id="IPR036388">
    <property type="entry name" value="WH-like_DNA-bd_sf"/>
</dbReference>
<evidence type="ECO:0000256" key="3">
    <source>
        <dbReference type="ARBA" id="ARBA00023457"/>
    </source>
</evidence>
<dbReference type="EMBL" id="CP051298">
    <property type="protein sequence ID" value="QKD44320.1"/>
    <property type="molecule type" value="Genomic_DNA"/>
</dbReference>
<dbReference type="InterPro" id="IPR050684">
    <property type="entry name" value="HTH-Siroheme_Decarb"/>
</dbReference>
<comment type="similarity">
    <text evidence="3">Belongs to the Ahb/Nir family.</text>
</comment>
<feature type="domain" description="Siroheme decarboxylase NirL-like HTH" evidence="7">
    <location>
        <begin position="178"/>
        <end position="215"/>
    </location>
</feature>
<evidence type="ECO:0000256" key="1">
    <source>
        <dbReference type="ARBA" id="ARBA00023239"/>
    </source>
</evidence>
<comment type="catalytic activity">
    <reaction evidence="5">
        <text>siroheme + 2 H(+) = 12,18-didecarboxysiroheme + 2 CO2</text>
        <dbReference type="Rhea" id="RHEA:19093"/>
        <dbReference type="ChEBI" id="CHEBI:15378"/>
        <dbReference type="ChEBI" id="CHEBI:16526"/>
        <dbReference type="ChEBI" id="CHEBI:60052"/>
        <dbReference type="ChEBI" id="CHEBI:140497"/>
        <dbReference type="EC" id="4.1.1.111"/>
    </reaction>
</comment>
<evidence type="ECO:0000259" key="6">
    <source>
        <dbReference type="Pfam" id="PF17805"/>
    </source>
</evidence>
<dbReference type="AlphaFoldDB" id="A0A858ZTP0"/>
<dbReference type="InterPro" id="IPR040523">
    <property type="entry name" value="AsnC_trans_reg2"/>
</dbReference>
<evidence type="ECO:0000259" key="7">
    <source>
        <dbReference type="Pfam" id="PF22451"/>
    </source>
</evidence>
<dbReference type="Gene3D" id="3.30.70.3460">
    <property type="match status" value="3"/>
</dbReference>
<evidence type="ECO:0000256" key="4">
    <source>
        <dbReference type="ARBA" id="ARBA00023471"/>
    </source>
</evidence>